<dbReference type="Proteomes" id="UP001154078">
    <property type="component" value="Chromosome 1"/>
</dbReference>
<evidence type="ECO:0000313" key="2">
    <source>
        <dbReference type="Proteomes" id="UP001154078"/>
    </source>
</evidence>
<reference evidence="1" key="1">
    <citation type="submission" date="2021-12" db="EMBL/GenBank/DDBJ databases">
        <authorList>
            <person name="King R."/>
        </authorList>
    </citation>
    <scope>NUCLEOTIDE SEQUENCE</scope>
</reference>
<gene>
    <name evidence="1" type="ORF">MELIAE_LOCUS397</name>
</gene>
<proteinExistence type="predicted"/>
<keyword evidence="2" id="KW-1185">Reference proteome</keyword>
<protein>
    <submittedName>
        <fullName evidence="1">Uncharacterized protein</fullName>
    </submittedName>
</protein>
<evidence type="ECO:0000313" key="1">
    <source>
        <dbReference type="EMBL" id="CAH0546172.1"/>
    </source>
</evidence>
<dbReference type="OrthoDB" id="190375at2759"/>
<name>A0A9P0FBK5_BRAAE</name>
<dbReference type="AlphaFoldDB" id="A0A9P0FBK5"/>
<accession>A0A9P0FBK5</accession>
<organism evidence="1 2">
    <name type="scientific">Brassicogethes aeneus</name>
    <name type="common">Rape pollen beetle</name>
    <name type="synonym">Meligethes aeneus</name>
    <dbReference type="NCBI Taxonomy" id="1431903"/>
    <lineage>
        <taxon>Eukaryota</taxon>
        <taxon>Metazoa</taxon>
        <taxon>Ecdysozoa</taxon>
        <taxon>Arthropoda</taxon>
        <taxon>Hexapoda</taxon>
        <taxon>Insecta</taxon>
        <taxon>Pterygota</taxon>
        <taxon>Neoptera</taxon>
        <taxon>Endopterygota</taxon>
        <taxon>Coleoptera</taxon>
        <taxon>Polyphaga</taxon>
        <taxon>Cucujiformia</taxon>
        <taxon>Nitidulidae</taxon>
        <taxon>Meligethinae</taxon>
        <taxon>Brassicogethes</taxon>
    </lineage>
</organism>
<dbReference type="EMBL" id="OV121132">
    <property type="protein sequence ID" value="CAH0546172.1"/>
    <property type="molecule type" value="Genomic_DNA"/>
</dbReference>
<sequence length="129" mass="15539">MYEKCYQVKCDGVPYRFDNKKLQKVEQMYRDSKIHQERPRECYKIKETYPPKEYYSKPSTKPYEKSLFCGKFEPAIKAVTRSSDKSKNISERDFDLFTLKKAIEDNDIPPYYVDFWFGKECALHNILDF</sequence>